<evidence type="ECO:0000313" key="2">
    <source>
        <dbReference type="EMBL" id="KAF2155675.1"/>
    </source>
</evidence>
<evidence type="ECO:0000313" key="3">
    <source>
        <dbReference type="Proteomes" id="UP000799439"/>
    </source>
</evidence>
<keyword evidence="3" id="KW-1185">Reference proteome</keyword>
<feature type="compositionally biased region" description="Acidic residues" evidence="1">
    <location>
        <begin position="51"/>
        <end position="64"/>
    </location>
</feature>
<dbReference type="AlphaFoldDB" id="A0A9P4J7T1"/>
<feature type="region of interest" description="Disordered" evidence="1">
    <location>
        <begin position="1"/>
        <end position="119"/>
    </location>
</feature>
<comment type="caution">
    <text evidence="2">The sequence shown here is derived from an EMBL/GenBank/DDBJ whole genome shotgun (WGS) entry which is preliminary data.</text>
</comment>
<protein>
    <submittedName>
        <fullName evidence="2">DUF654-domain-containing protein</fullName>
    </submittedName>
</protein>
<gene>
    <name evidence="2" type="ORF">K461DRAFT_290678</name>
</gene>
<evidence type="ECO:0000256" key="1">
    <source>
        <dbReference type="SAM" id="MobiDB-lite"/>
    </source>
</evidence>
<dbReference type="GO" id="GO:0072344">
    <property type="term" value="P:rescue of stalled ribosome"/>
    <property type="evidence" value="ECO:0007669"/>
    <property type="project" value="TreeGrafter"/>
</dbReference>
<dbReference type="GO" id="GO:1990116">
    <property type="term" value="P:ribosome-associated ubiquitin-dependent protein catabolic process"/>
    <property type="evidence" value="ECO:0007669"/>
    <property type="project" value="TreeGrafter"/>
</dbReference>
<feature type="compositionally biased region" description="Acidic residues" evidence="1">
    <location>
        <begin position="25"/>
        <end position="38"/>
    </location>
</feature>
<dbReference type="OrthoDB" id="205993at2759"/>
<feature type="compositionally biased region" description="Basic residues" evidence="1">
    <location>
        <begin position="1"/>
        <end position="10"/>
    </location>
</feature>
<proteinExistence type="predicted"/>
<dbReference type="InterPro" id="IPR006994">
    <property type="entry name" value="TCF25/Rqc1"/>
</dbReference>
<feature type="region of interest" description="Disordered" evidence="1">
    <location>
        <begin position="174"/>
        <end position="199"/>
    </location>
</feature>
<name>A0A9P4J7T1_9PEZI</name>
<dbReference type="PANTHER" id="PTHR22684">
    <property type="entry name" value="NULP1-RELATED"/>
    <property type="match status" value="1"/>
</dbReference>
<dbReference type="Proteomes" id="UP000799439">
    <property type="component" value="Unassembled WGS sequence"/>
</dbReference>
<feature type="compositionally biased region" description="Basic and acidic residues" evidence="1">
    <location>
        <begin position="581"/>
        <end position="593"/>
    </location>
</feature>
<sequence>MSSRALRRAQKQKEEEETLKRLQEEAEALESSEEDEVDVQPQRSAFALLNDQDEDESEHDVDEDDTKKASDDTPEEESQPEAVLPSKTAPKRKKKKKAKSKAQATDSAKQPPDDGSVDDIDAALKSLATTSKASDAGAAEHVDPELVDACKLLSIDSQNLHAENEMRRLFGRAAMESNDEDEQQQNAQGRRRNRQQMGGLAAALGRRQGAQGGRTSGLGLLGLRRNLFMQGKEEWPIGTSGGLGMEIVEKRPNGIVEYRFVHNNAYQDVQADFDVCVRGMDPERMIRLLQINPYHISTLLQVSEIAKQERDHTTSGDLLERALFSFGRALHSTFASNLAQGKARFDFRRPENREFWLAVSRYMTNLSMRATWRTVFEWAKLLLSLDPENDPYRMCLSIDQYAIRARQAQQLLDLAANPLIGAPWPQLPNMQLSLALAHVQANQPSKGKQALFTAANRIPWALALLFQELNLDAPPGIWGASPRTDWEKLTGTLYATRGKDLWSSPEAQQLLLEVASAVSGSVSPAPPLERSISIDEGRHVLLADLPPLIALLPREITGRLTGSSDPLPPADEVRSYIPRGGRADRGAARTEDPVAAREELRGIYAMLGRFAPAMQALLAREQQGQVSEQDVDEALQGSGMTRTEFEAWMHRFDELLASGGLAERGIEGSIEGEMEQEAQHEEEE</sequence>
<dbReference type="EMBL" id="ML996082">
    <property type="protein sequence ID" value="KAF2155675.1"/>
    <property type="molecule type" value="Genomic_DNA"/>
</dbReference>
<organism evidence="2 3">
    <name type="scientific">Myriangium duriaei CBS 260.36</name>
    <dbReference type="NCBI Taxonomy" id="1168546"/>
    <lineage>
        <taxon>Eukaryota</taxon>
        <taxon>Fungi</taxon>
        <taxon>Dikarya</taxon>
        <taxon>Ascomycota</taxon>
        <taxon>Pezizomycotina</taxon>
        <taxon>Dothideomycetes</taxon>
        <taxon>Dothideomycetidae</taxon>
        <taxon>Myriangiales</taxon>
        <taxon>Myriangiaceae</taxon>
        <taxon>Myriangium</taxon>
    </lineage>
</organism>
<reference evidence="2" key="1">
    <citation type="journal article" date="2020" name="Stud. Mycol.">
        <title>101 Dothideomycetes genomes: a test case for predicting lifestyles and emergence of pathogens.</title>
        <authorList>
            <person name="Haridas S."/>
            <person name="Albert R."/>
            <person name="Binder M."/>
            <person name="Bloem J."/>
            <person name="Labutti K."/>
            <person name="Salamov A."/>
            <person name="Andreopoulos B."/>
            <person name="Baker S."/>
            <person name="Barry K."/>
            <person name="Bills G."/>
            <person name="Bluhm B."/>
            <person name="Cannon C."/>
            <person name="Castanera R."/>
            <person name="Culley D."/>
            <person name="Daum C."/>
            <person name="Ezra D."/>
            <person name="Gonzalez J."/>
            <person name="Henrissat B."/>
            <person name="Kuo A."/>
            <person name="Liang C."/>
            <person name="Lipzen A."/>
            <person name="Lutzoni F."/>
            <person name="Magnuson J."/>
            <person name="Mondo S."/>
            <person name="Nolan M."/>
            <person name="Ohm R."/>
            <person name="Pangilinan J."/>
            <person name="Park H.-J."/>
            <person name="Ramirez L."/>
            <person name="Alfaro M."/>
            <person name="Sun H."/>
            <person name="Tritt A."/>
            <person name="Yoshinaga Y."/>
            <person name="Zwiers L.-H."/>
            <person name="Turgeon B."/>
            <person name="Goodwin S."/>
            <person name="Spatafora J."/>
            <person name="Crous P."/>
            <person name="Grigoriev I."/>
        </authorList>
    </citation>
    <scope>NUCLEOTIDE SEQUENCE</scope>
    <source>
        <strain evidence="2">CBS 260.36</strain>
    </source>
</reference>
<feature type="compositionally biased region" description="Basic and acidic residues" evidence="1">
    <location>
        <begin position="11"/>
        <end position="24"/>
    </location>
</feature>
<feature type="region of interest" description="Disordered" evidence="1">
    <location>
        <begin position="560"/>
        <end position="593"/>
    </location>
</feature>
<feature type="compositionally biased region" description="Basic residues" evidence="1">
    <location>
        <begin position="89"/>
        <end position="100"/>
    </location>
</feature>
<feature type="compositionally biased region" description="Low complexity" evidence="1">
    <location>
        <begin position="101"/>
        <end position="110"/>
    </location>
</feature>
<dbReference type="GO" id="GO:1990112">
    <property type="term" value="C:RQC complex"/>
    <property type="evidence" value="ECO:0007669"/>
    <property type="project" value="TreeGrafter"/>
</dbReference>
<dbReference type="Pfam" id="PF04910">
    <property type="entry name" value="Tcf25"/>
    <property type="match status" value="1"/>
</dbReference>
<accession>A0A9P4J7T1</accession>
<dbReference type="PANTHER" id="PTHR22684:SF0">
    <property type="entry name" value="RIBOSOME QUALITY CONTROL COMPLEX SUBUNIT TCF25"/>
    <property type="match status" value="1"/>
</dbReference>